<keyword evidence="3" id="KW-1185">Reference proteome</keyword>
<feature type="region of interest" description="Disordered" evidence="1">
    <location>
        <begin position="51"/>
        <end position="74"/>
    </location>
</feature>
<accession>A0ABQ6AS61</accession>
<gene>
    <name evidence="2" type="ORF">GCM10007857_11330</name>
</gene>
<reference evidence="3" key="1">
    <citation type="journal article" date="2019" name="Int. J. Syst. Evol. Microbiol.">
        <title>The Global Catalogue of Microorganisms (GCM) 10K type strain sequencing project: providing services to taxonomists for standard genome sequencing and annotation.</title>
        <authorList>
            <consortium name="The Broad Institute Genomics Platform"/>
            <consortium name="The Broad Institute Genome Sequencing Center for Infectious Disease"/>
            <person name="Wu L."/>
            <person name="Ma J."/>
        </authorList>
    </citation>
    <scope>NUCLEOTIDE SEQUENCE [LARGE SCALE GENOMIC DNA]</scope>
    <source>
        <strain evidence="3">NBRC 102520</strain>
    </source>
</reference>
<comment type="caution">
    <text evidence="2">The sequence shown here is derived from an EMBL/GenBank/DDBJ whole genome shotgun (WGS) entry which is preliminary data.</text>
</comment>
<evidence type="ECO:0000313" key="2">
    <source>
        <dbReference type="EMBL" id="GLR84423.1"/>
    </source>
</evidence>
<feature type="compositionally biased region" description="Basic and acidic residues" evidence="1">
    <location>
        <begin position="17"/>
        <end position="26"/>
    </location>
</feature>
<evidence type="ECO:0000313" key="3">
    <source>
        <dbReference type="Proteomes" id="UP001156905"/>
    </source>
</evidence>
<feature type="compositionally biased region" description="Low complexity" evidence="1">
    <location>
        <begin position="51"/>
        <end position="61"/>
    </location>
</feature>
<proteinExistence type="predicted"/>
<dbReference type="Proteomes" id="UP001156905">
    <property type="component" value="Unassembled WGS sequence"/>
</dbReference>
<protein>
    <submittedName>
        <fullName evidence="2">Uncharacterized protein</fullName>
    </submittedName>
</protein>
<feature type="region of interest" description="Disordered" evidence="1">
    <location>
        <begin position="1"/>
        <end position="30"/>
    </location>
</feature>
<dbReference type="EMBL" id="BSOW01000003">
    <property type="protein sequence ID" value="GLR84423.1"/>
    <property type="molecule type" value="Genomic_DNA"/>
</dbReference>
<evidence type="ECO:0000256" key="1">
    <source>
        <dbReference type="SAM" id="MobiDB-lite"/>
    </source>
</evidence>
<sequence length="74" mass="8081">MIERAEMTNPENARGMNESRRCDPCEGGRNGIDVAEIKRQVIKRRVIEWPGAAADAGDAPAVTQQAFNDRGADP</sequence>
<name>A0ABQ6AS61_9BRAD</name>
<organism evidence="2 3">
    <name type="scientific">Bradyrhizobium iriomotense</name>
    <dbReference type="NCBI Taxonomy" id="441950"/>
    <lineage>
        <taxon>Bacteria</taxon>
        <taxon>Pseudomonadati</taxon>
        <taxon>Pseudomonadota</taxon>
        <taxon>Alphaproteobacteria</taxon>
        <taxon>Hyphomicrobiales</taxon>
        <taxon>Nitrobacteraceae</taxon>
        <taxon>Bradyrhizobium</taxon>
    </lineage>
</organism>